<dbReference type="SUPFAM" id="SSF48726">
    <property type="entry name" value="Immunoglobulin"/>
    <property type="match status" value="1"/>
</dbReference>
<dbReference type="InterPro" id="IPR051713">
    <property type="entry name" value="T-cell_Activation_Regulation"/>
</dbReference>
<evidence type="ECO:0000256" key="9">
    <source>
        <dbReference type="ARBA" id="ARBA00023180"/>
    </source>
</evidence>
<dbReference type="EMBL" id="QNUK01000293">
    <property type="protein sequence ID" value="KAF5896077.1"/>
    <property type="molecule type" value="Genomic_DNA"/>
</dbReference>
<comment type="caution">
    <text evidence="12">The sequence shown here is derived from an EMBL/GenBank/DDBJ whole genome shotgun (WGS) entry which is preliminary data.</text>
</comment>
<dbReference type="AlphaFoldDB" id="A0A8J4UIZ9"/>
<keyword evidence="2" id="KW-1003">Cell membrane</keyword>
<evidence type="ECO:0000256" key="6">
    <source>
        <dbReference type="ARBA" id="ARBA00023136"/>
    </source>
</evidence>
<comment type="subcellular location">
    <subcellularLocation>
        <location evidence="1">Cell membrane</location>
        <topology evidence="1">Single-pass type I membrane protein</topology>
    </subcellularLocation>
</comment>
<evidence type="ECO:0000256" key="5">
    <source>
        <dbReference type="ARBA" id="ARBA00022989"/>
    </source>
</evidence>
<keyword evidence="4" id="KW-0732">Signal</keyword>
<dbReference type="SMART" id="SM00409">
    <property type="entry name" value="IG"/>
    <property type="match status" value="1"/>
</dbReference>
<dbReference type="Pfam" id="PF07686">
    <property type="entry name" value="V-set"/>
    <property type="match status" value="1"/>
</dbReference>
<evidence type="ECO:0000256" key="4">
    <source>
        <dbReference type="ARBA" id="ARBA00022729"/>
    </source>
</evidence>
<sequence length="100" mass="11420">MKSVTVEAAVGDSVILPCSSSLHDKDVFWQYKDAKPVYDIIDGKENFDDQDGEYRYRVKGFPSEFTKGNYSIRLSDVKLDDTGTYSCKIPDFRTVHVELK</sequence>
<evidence type="ECO:0000256" key="2">
    <source>
        <dbReference type="ARBA" id="ARBA00022475"/>
    </source>
</evidence>
<keyword evidence="5" id="KW-1133">Transmembrane helix</keyword>
<keyword evidence="10" id="KW-0393">Immunoglobulin domain</keyword>
<dbReference type="GO" id="GO:0007166">
    <property type="term" value="P:cell surface receptor signaling pathway"/>
    <property type="evidence" value="ECO:0007669"/>
    <property type="project" value="TreeGrafter"/>
</dbReference>
<keyword evidence="7" id="KW-1015">Disulfide bond</keyword>
<accession>A0A8J4UIZ9</accession>
<dbReference type="Gene3D" id="2.60.40.10">
    <property type="entry name" value="Immunoglobulins"/>
    <property type="match status" value="1"/>
</dbReference>
<dbReference type="InterPro" id="IPR013106">
    <property type="entry name" value="Ig_V-set"/>
</dbReference>
<protein>
    <submittedName>
        <fullName evidence="12">Antigen like protein</fullName>
    </submittedName>
</protein>
<proteinExistence type="predicted"/>
<dbReference type="GO" id="GO:0071222">
    <property type="term" value="P:cellular response to lipopolysaccharide"/>
    <property type="evidence" value="ECO:0007669"/>
    <property type="project" value="TreeGrafter"/>
</dbReference>
<keyword evidence="13" id="KW-1185">Reference proteome</keyword>
<evidence type="ECO:0000256" key="1">
    <source>
        <dbReference type="ARBA" id="ARBA00004251"/>
    </source>
</evidence>
<reference evidence="12" key="1">
    <citation type="submission" date="2020-07" db="EMBL/GenBank/DDBJ databases">
        <title>Clarias magur genome sequencing, assembly and annotation.</title>
        <authorList>
            <person name="Kushwaha B."/>
            <person name="Kumar R."/>
            <person name="Das P."/>
            <person name="Joshi C.G."/>
            <person name="Kumar D."/>
            <person name="Nagpure N.S."/>
            <person name="Pandey M."/>
            <person name="Agarwal S."/>
            <person name="Srivastava S."/>
            <person name="Singh M."/>
            <person name="Sahoo L."/>
            <person name="Jayasankar P."/>
            <person name="Meher P.K."/>
            <person name="Koringa P.G."/>
            <person name="Iquebal M.A."/>
            <person name="Das S.P."/>
            <person name="Bit A."/>
            <person name="Patnaik S."/>
            <person name="Patel N."/>
            <person name="Shah T.M."/>
            <person name="Hinsu A."/>
            <person name="Jena J.K."/>
        </authorList>
    </citation>
    <scope>NUCLEOTIDE SEQUENCE</scope>
    <source>
        <strain evidence="12">CIFAMagur01</strain>
        <tissue evidence="12">Testis</tissue>
    </source>
</reference>
<keyword evidence="3" id="KW-0812">Transmembrane</keyword>
<dbReference type="InterPro" id="IPR003599">
    <property type="entry name" value="Ig_sub"/>
</dbReference>
<evidence type="ECO:0000256" key="10">
    <source>
        <dbReference type="ARBA" id="ARBA00023319"/>
    </source>
</evidence>
<gene>
    <name evidence="12" type="ORF">DAT39_014222</name>
</gene>
<keyword evidence="8" id="KW-0675">Receptor</keyword>
<dbReference type="GO" id="GO:0042130">
    <property type="term" value="P:negative regulation of T cell proliferation"/>
    <property type="evidence" value="ECO:0007669"/>
    <property type="project" value="TreeGrafter"/>
</dbReference>
<dbReference type="GO" id="GO:0006955">
    <property type="term" value="P:immune response"/>
    <property type="evidence" value="ECO:0007669"/>
    <property type="project" value="TreeGrafter"/>
</dbReference>
<evidence type="ECO:0000259" key="11">
    <source>
        <dbReference type="PROSITE" id="PS50835"/>
    </source>
</evidence>
<dbReference type="InterPro" id="IPR007110">
    <property type="entry name" value="Ig-like_dom"/>
</dbReference>
<dbReference type="InterPro" id="IPR036179">
    <property type="entry name" value="Ig-like_dom_sf"/>
</dbReference>
<evidence type="ECO:0000256" key="3">
    <source>
        <dbReference type="ARBA" id="ARBA00022692"/>
    </source>
</evidence>
<dbReference type="GO" id="GO:0031295">
    <property type="term" value="P:T cell costimulation"/>
    <property type="evidence" value="ECO:0007669"/>
    <property type="project" value="TreeGrafter"/>
</dbReference>
<dbReference type="OrthoDB" id="9898017at2759"/>
<dbReference type="PANTHER" id="PTHR25466">
    <property type="entry name" value="T-LYMPHOCYTE ACTIVATION ANTIGEN"/>
    <property type="match status" value="1"/>
</dbReference>
<dbReference type="PROSITE" id="PS50835">
    <property type="entry name" value="IG_LIKE"/>
    <property type="match status" value="1"/>
</dbReference>
<evidence type="ECO:0000256" key="8">
    <source>
        <dbReference type="ARBA" id="ARBA00023170"/>
    </source>
</evidence>
<feature type="domain" description="Ig-like" evidence="11">
    <location>
        <begin position="1"/>
        <end position="100"/>
    </location>
</feature>
<name>A0A8J4UIZ9_CLAMG</name>
<dbReference type="GO" id="GO:0009897">
    <property type="term" value="C:external side of plasma membrane"/>
    <property type="evidence" value="ECO:0007669"/>
    <property type="project" value="TreeGrafter"/>
</dbReference>
<evidence type="ECO:0000313" key="12">
    <source>
        <dbReference type="EMBL" id="KAF5896077.1"/>
    </source>
</evidence>
<dbReference type="InterPro" id="IPR013783">
    <property type="entry name" value="Ig-like_fold"/>
</dbReference>
<evidence type="ECO:0000313" key="13">
    <source>
        <dbReference type="Proteomes" id="UP000727407"/>
    </source>
</evidence>
<keyword evidence="6" id="KW-0472">Membrane</keyword>
<organism evidence="12 13">
    <name type="scientific">Clarias magur</name>
    <name type="common">Asian catfish</name>
    <name type="synonym">Macropteronotus magur</name>
    <dbReference type="NCBI Taxonomy" id="1594786"/>
    <lineage>
        <taxon>Eukaryota</taxon>
        <taxon>Metazoa</taxon>
        <taxon>Chordata</taxon>
        <taxon>Craniata</taxon>
        <taxon>Vertebrata</taxon>
        <taxon>Euteleostomi</taxon>
        <taxon>Actinopterygii</taxon>
        <taxon>Neopterygii</taxon>
        <taxon>Teleostei</taxon>
        <taxon>Ostariophysi</taxon>
        <taxon>Siluriformes</taxon>
        <taxon>Clariidae</taxon>
        <taxon>Clarias</taxon>
    </lineage>
</organism>
<dbReference type="SMART" id="SM00406">
    <property type="entry name" value="IGv"/>
    <property type="match status" value="1"/>
</dbReference>
<keyword evidence="9" id="KW-0325">Glycoprotein</keyword>
<dbReference type="GO" id="GO:0042102">
    <property type="term" value="P:positive regulation of T cell proliferation"/>
    <property type="evidence" value="ECO:0007669"/>
    <property type="project" value="TreeGrafter"/>
</dbReference>
<evidence type="ECO:0000256" key="7">
    <source>
        <dbReference type="ARBA" id="ARBA00023157"/>
    </source>
</evidence>
<dbReference type="Proteomes" id="UP000727407">
    <property type="component" value="Unassembled WGS sequence"/>
</dbReference>
<dbReference type="PANTHER" id="PTHR25466:SF14">
    <property type="entry name" value="BUTYROPHILIN SUBFAMILY 2 MEMBER A2-LIKE-RELATED"/>
    <property type="match status" value="1"/>
</dbReference>
<feature type="non-terminal residue" evidence="12">
    <location>
        <position position="1"/>
    </location>
</feature>